<keyword evidence="5" id="KW-0804">Transcription</keyword>
<dbReference type="RefSeq" id="WP_205186421.1">
    <property type="nucleotide sequence ID" value="NZ_JAFBFC010000003.1"/>
</dbReference>
<dbReference type="InterPro" id="IPR013325">
    <property type="entry name" value="RNA_pol_sigma_r2"/>
</dbReference>
<evidence type="ECO:0000313" key="9">
    <source>
        <dbReference type="Proteomes" id="UP000809829"/>
    </source>
</evidence>
<keyword evidence="9" id="KW-1185">Reference proteome</keyword>
<dbReference type="SUPFAM" id="SSF88946">
    <property type="entry name" value="Sigma2 domain of RNA polymerase sigma factors"/>
    <property type="match status" value="1"/>
</dbReference>
<dbReference type="Gene3D" id="1.10.1740.10">
    <property type="match status" value="1"/>
</dbReference>
<evidence type="ECO:0000256" key="3">
    <source>
        <dbReference type="ARBA" id="ARBA00023082"/>
    </source>
</evidence>
<dbReference type="EMBL" id="JAFBFC010000003">
    <property type="protein sequence ID" value="MBM7702992.1"/>
    <property type="molecule type" value="Genomic_DNA"/>
</dbReference>
<organism evidence="8 9">
    <name type="scientific">Priestia iocasae</name>
    <dbReference type="NCBI Taxonomy" id="2291674"/>
    <lineage>
        <taxon>Bacteria</taxon>
        <taxon>Bacillati</taxon>
        <taxon>Bacillota</taxon>
        <taxon>Bacilli</taxon>
        <taxon>Bacillales</taxon>
        <taxon>Bacillaceae</taxon>
        <taxon>Priestia</taxon>
    </lineage>
</organism>
<keyword evidence="2" id="KW-0805">Transcription regulation</keyword>
<dbReference type="PANTHER" id="PTHR43133">
    <property type="entry name" value="RNA POLYMERASE ECF-TYPE SIGMA FACTO"/>
    <property type="match status" value="1"/>
</dbReference>
<evidence type="ECO:0000259" key="6">
    <source>
        <dbReference type="Pfam" id="PF04542"/>
    </source>
</evidence>
<evidence type="ECO:0000259" key="7">
    <source>
        <dbReference type="Pfam" id="PF08281"/>
    </source>
</evidence>
<name>A0ABS2QU87_9BACI</name>
<reference evidence="8 9" key="1">
    <citation type="submission" date="2021-01" db="EMBL/GenBank/DDBJ databases">
        <title>Genomic Encyclopedia of Type Strains, Phase IV (KMG-IV): sequencing the most valuable type-strain genomes for metagenomic binning, comparative biology and taxonomic classification.</title>
        <authorList>
            <person name="Goeker M."/>
        </authorList>
    </citation>
    <scope>NUCLEOTIDE SEQUENCE [LARGE SCALE GENOMIC DNA]</scope>
    <source>
        <strain evidence="8 9">DSM 104297</strain>
    </source>
</reference>
<evidence type="ECO:0000256" key="4">
    <source>
        <dbReference type="ARBA" id="ARBA00023125"/>
    </source>
</evidence>
<dbReference type="SUPFAM" id="SSF88659">
    <property type="entry name" value="Sigma3 and sigma4 domains of RNA polymerase sigma factors"/>
    <property type="match status" value="1"/>
</dbReference>
<dbReference type="CDD" id="cd06171">
    <property type="entry name" value="Sigma70_r4"/>
    <property type="match status" value="1"/>
</dbReference>
<evidence type="ECO:0000256" key="1">
    <source>
        <dbReference type="ARBA" id="ARBA00010641"/>
    </source>
</evidence>
<evidence type="ECO:0000256" key="5">
    <source>
        <dbReference type="ARBA" id="ARBA00023163"/>
    </source>
</evidence>
<dbReference type="InterPro" id="IPR007627">
    <property type="entry name" value="RNA_pol_sigma70_r2"/>
</dbReference>
<comment type="similarity">
    <text evidence="1">Belongs to the sigma-70 factor family. ECF subfamily.</text>
</comment>
<dbReference type="NCBIfam" id="TIGR02937">
    <property type="entry name" value="sigma70-ECF"/>
    <property type="match status" value="1"/>
</dbReference>
<dbReference type="Proteomes" id="UP000809829">
    <property type="component" value="Unassembled WGS sequence"/>
</dbReference>
<feature type="domain" description="RNA polymerase sigma-70 region 2" evidence="6">
    <location>
        <begin position="24"/>
        <end position="93"/>
    </location>
</feature>
<dbReference type="InterPro" id="IPR039425">
    <property type="entry name" value="RNA_pol_sigma-70-like"/>
</dbReference>
<dbReference type="InterPro" id="IPR036388">
    <property type="entry name" value="WH-like_DNA-bd_sf"/>
</dbReference>
<sequence>MKATERNFIKRLQNEKEDALDYIVDHYLSLVKGITYHVLSPLKNEGVIEECVNDVFLSIWTNARQFKGKNADDFKKWICTITKFKAIDYYRKISNRCEQATDYIEMEGSTSTEDVLVLSENRAELMSLLEQLEPLDQEIFLMKYFLGFKIDEICERLGLTKSTVNNRLYRGKKKLHQKAENLALGGTLA</sequence>
<dbReference type="PANTHER" id="PTHR43133:SF8">
    <property type="entry name" value="RNA POLYMERASE SIGMA FACTOR HI_1459-RELATED"/>
    <property type="match status" value="1"/>
</dbReference>
<evidence type="ECO:0000256" key="2">
    <source>
        <dbReference type="ARBA" id="ARBA00023015"/>
    </source>
</evidence>
<dbReference type="Pfam" id="PF08281">
    <property type="entry name" value="Sigma70_r4_2"/>
    <property type="match status" value="1"/>
</dbReference>
<evidence type="ECO:0000313" key="8">
    <source>
        <dbReference type="EMBL" id="MBM7702992.1"/>
    </source>
</evidence>
<dbReference type="InterPro" id="IPR013249">
    <property type="entry name" value="RNA_pol_sigma70_r4_t2"/>
</dbReference>
<dbReference type="Gene3D" id="1.10.10.10">
    <property type="entry name" value="Winged helix-like DNA-binding domain superfamily/Winged helix DNA-binding domain"/>
    <property type="match status" value="1"/>
</dbReference>
<proteinExistence type="inferred from homology"/>
<gene>
    <name evidence="8" type="ORF">JOC83_001839</name>
</gene>
<accession>A0ABS2QU87</accession>
<feature type="domain" description="RNA polymerase sigma factor 70 region 4 type 2" evidence="7">
    <location>
        <begin position="123"/>
        <end position="175"/>
    </location>
</feature>
<protein>
    <submittedName>
        <fullName evidence="8">RNA polymerase sigma-70 factor (ECF subfamily)</fullName>
    </submittedName>
</protein>
<dbReference type="InterPro" id="IPR014284">
    <property type="entry name" value="RNA_pol_sigma-70_dom"/>
</dbReference>
<dbReference type="InterPro" id="IPR013324">
    <property type="entry name" value="RNA_pol_sigma_r3/r4-like"/>
</dbReference>
<keyword evidence="3" id="KW-0731">Sigma factor</keyword>
<comment type="caution">
    <text evidence="8">The sequence shown here is derived from an EMBL/GenBank/DDBJ whole genome shotgun (WGS) entry which is preliminary data.</text>
</comment>
<dbReference type="Pfam" id="PF04542">
    <property type="entry name" value="Sigma70_r2"/>
    <property type="match status" value="1"/>
</dbReference>
<keyword evidence="4" id="KW-0238">DNA-binding</keyword>